<protein>
    <submittedName>
        <fullName evidence="12">Multidrug ABC transporter permease/ATPase</fullName>
    </submittedName>
</protein>
<feature type="domain" description="ABC transporter" evidence="10">
    <location>
        <begin position="644"/>
        <end position="881"/>
    </location>
</feature>
<organism evidence="12 13">
    <name type="scientific">Nitzschia inconspicua</name>
    <dbReference type="NCBI Taxonomy" id="303405"/>
    <lineage>
        <taxon>Eukaryota</taxon>
        <taxon>Sar</taxon>
        <taxon>Stramenopiles</taxon>
        <taxon>Ochrophyta</taxon>
        <taxon>Bacillariophyta</taxon>
        <taxon>Bacillariophyceae</taxon>
        <taxon>Bacillariophycidae</taxon>
        <taxon>Bacillariales</taxon>
        <taxon>Bacillariaceae</taxon>
        <taxon>Nitzschia</taxon>
    </lineage>
</organism>
<comment type="caution">
    <text evidence="12">The sequence shown here is derived from an EMBL/GenBank/DDBJ whole genome shotgun (WGS) entry which is preliminary data.</text>
</comment>
<dbReference type="OrthoDB" id="6500128at2759"/>
<keyword evidence="4" id="KW-0547">Nucleotide-binding</keyword>
<evidence type="ECO:0000256" key="7">
    <source>
        <dbReference type="ARBA" id="ARBA00023136"/>
    </source>
</evidence>
<feature type="transmembrane region" description="Helical" evidence="9">
    <location>
        <begin position="1080"/>
        <end position="1110"/>
    </location>
</feature>
<keyword evidence="6 9" id="KW-1133">Transmembrane helix</keyword>
<feature type="domain" description="ABC transporter" evidence="10">
    <location>
        <begin position="1280"/>
        <end position="1514"/>
    </location>
</feature>
<feature type="region of interest" description="Disordered" evidence="8">
    <location>
        <begin position="890"/>
        <end position="910"/>
    </location>
</feature>
<dbReference type="Pfam" id="PF00664">
    <property type="entry name" value="ABC_membrane"/>
    <property type="match status" value="2"/>
</dbReference>
<feature type="region of interest" description="Disordered" evidence="8">
    <location>
        <begin position="1"/>
        <end position="106"/>
    </location>
</feature>
<dbReference type="PROSITE" id="PS50929">
    <property type="entry name" value="ABC_TM1F"/>
    <property type="match status" value="2"/>
</dbReference>
<keyword evidence="3 9" id="KW-0812">Transmembrane</keyword>
<keyword evidence="5" id="KW-0067">ATP-binding</keyword>
<reference evidence="12" key="1">
    <citation type="journal article" date="2021" name="Sci. Rep.">
        <title>Diploid genomic architecture of Nitzschia inconspicua, an elite biomass production diatom.</title>
        <authorList>
            <person name="Oliver A."/>
            <person name="Podell S."/>
            <person name="Pinowska A."/>
            <person name="Traller J.C."/>
            <person name="Smith S.R."/>
            <person name="McClure R."/>
            <person name="Beliaev A."/>
            <person name="Bohutskyi P."/>
            <person name="Hill E.A."/>
            <person name="Rabines A."/>
            <person name="Zheng H."/>
            <person name="Allen L.Z."/>
            <person name="Kuo A."/>
            <person name="Grigoriev I.V."/>
            <person name="Allen A.E."/>
            <person name="Hazlebeck D."/>
            <person name="Allen E.E."/>
        </authorList>
    </citation>
    <scope>NUCLEOTIDE SEQUENCE</scope>
    <source>
        <strain evidence="12">Hildebrandi</strain>
    </source>
</reference>
<dbReference type="SMART" id="SM00382">
    <property type="entry name" value="AAA"/>
    <property type="match status" value="2"/>
</dbReference>
<sequence>MEPSATTSTTMNGRHNNNDNNDHDDKQQNGDNNNKNEDKDEVVEHLNGTNNNDEKLHDSMEEIPLNGSDQAEDDDTKNKKKDDDENHGEPQRFPWWQGGGIKPQNGTDLGVWDQSLEDRANCISLWWMSYLNPLLSLGSRKVLDAKDVGVPSQQDRAERAYQGAKKAWEEQLIKARLHNAKVREEWEKQQLEQQQQQQHKQPEQPRLEVNGGDDAISTDSSKAPDGPPEKKLKEPSMSASLVYSFGGWRIALAILFQVISALLSFVPVIILNDLVGYFEWYSVTGGEGRYDYLAPPWVEVIGLGIVPFVVSVLQTRHNAIMAHCGVFVRTAVSTLLYRKALNVSAAGRAKTSTGQVVNMMSNDTMQLQRFLQFAGFTVVAPLQIIVALVLIYRQVGNATWVGVAYMVFLAPINIKVFGIVASMRRKVLKYSDMRVKMMNEILTGIRIIKFYAWERPFGKEVSSVRAKEMDALTKLAYTVAVGFSIILLSTPIVQPVIVFVTYVNIQDQPLTAATAFTTVALFNLMRFPFAFMPMGLLQYIQSKISLKRLERYLALPELNPYVQDTPPPDTPEDSPYAKSGSISIIDGSFGWVDPDGPEIKPVQDEEKKKKKRLSRAERKANRRKSEVTLTTNGDEKSSQLSHSIHSVSSAATEDSGKTPTITLQNITCQIAPGSLVAVVGSVGSGKSSLLSAILGEMESIHDSKVYVPRNSEEEKEMHGFASYCTQSPWVVNDTLRGNILFGREYNEERYNKILYCCALLDDIAVLPAGDMTEIGERGINLSGGQKARVGLARAMYSADTRMLLLDDPLSAVDSHVGEHLFSQAIAGDISKGKTRVLVTHHVHVLARCDKVIVMDHGKIKHQGTYQELIDRGVDFAGAVDVSRIQRSDGVAAEDTDAIDGEEAKNMSEKKEDLVAQKKAGETLVKEEEREEGEVAGTAYIRYARAGGWFIAILTCVIQGLGRSSEIMSSFWLARWSEEMQAAAAEGEPFTKSETSFYVGIYGLFGFLAICGLGFRGIFLAMHRLRASQKLHDGLTEAVLRAPVAFFDVTPIGRILNRFAADMDKVDLELTQTISQGINTIFQVLGALGGILVATKGTFIVALIPLGYLYYLVQRWFRKTSTELQRVTSVANSPIFADFSQTLSGTSTIRAYGVQKGFFDKCKSSFDTMNASYILVQLSSYWLALRLDVMGGVVGMFIGAVALSTLDIGLIPAGWLGLALSYSIEVTSYLKFGVQMIARMEADMSSVERILFYTDNIEPEAPDEIPEKDPPKGTWPTKGEIDLSNASMRYRDGPLVLKHLSLTVNAGEKIGVCGRTGSGKSSLMIALFRISEIEKDGTIVIDGVNTREIGTAALRLNISIIPQDPVMFSNTVRYNLDPFATATDEELWEVLKKVQMAEAIATLPKGLDEEVAEGGENFSQGQRQLLCIARSLLRKPKILVMDEATASIDNETDATIQRMIRENFQDATVLTIAHRLNTIMDSDRILVLDDGHIAELDTPENLLAKEDGHFKAMVEKSRAAQSNILEED</sequence>
<evidence type="ECO:0000256" key="4">
    <source>
        <dbReference type="ARBA" id="ARBA00022741"/>
    </source>
</evidence>
<feature type="transmembrane region" description="Helical" evidence="9">
    <location>
        <begin position="1208"/>
        <end position="1229"/>
    </location>
</feature>
<dbReference type="PROSITE" id="PS50893">
    <property type="entry name" value="ABC_TRANSPORTER_2"/>
    <property type="match status" value="2"/>
</dbReference>
<dbReference type="FunFam" id="1.20.1560.10:FF:000006">
    <property type="entry name" value="ATP-binding cassette, sub-family C (CFTR/MRP), member 9"/>
    <property type="match status" value="1"/>
</dbReference>
<dbReference type="InterPro" id="IPR050173">
    <property type="entry name" value="ABC_transporter_C-like"/>
</dbReference>
<dbReference type="InterPro" id="IPR011527">
    <property type="entry name" value="ABC1_TM_dom"/>
</dbReference>
<reference evidence="12" key="2">
    <citation type="submission" date="2021-04" db="EMBL/GenBank/DDBJ databases">
        <authorList>
            <person name="Podell S."/>
        </authorList>
    </citation>
    <scope>NUCLEOTIDE SEQUENCE</scope>
    <source>
        <strain evidence="12">Hildebrandi</strain>
    </source>
</reference>
<feature type="compositionally biased region" description="Basic and acidic residues" evidence="8">
    <location>
        <begin position="597"/>
        <end position="607"/>
    </location>
</feature>
<feature type="transmembrane region" description="Helical" evidence="9">
    <location>
        <begin position="370"/>
        <end position="392"/>
    </location>
</feature>
<keyword evidence="13" id="KW-1185">Reference proteome</keyword>
<feature type="transmembrane region" description="Helical" evidence="9">
    <location>
        <begin position="996"/>
        <end position="1018"/>
    </location>
</feature>
<dbReference type="GO" id="GO:0140359">
    <property type="term" value="F:ABC-type transporter activity"/>
    <property type="evidence" value="ECO:0007669"/>
    <property type="project" value="InterPro"/>
</dbReference>
<dbReference type="GO" id="GO:0016020">
    <property type="term" value="C:membrane"/>
    <property type="evidence" value="ECO:0007669"/>
    <property type="project" value="UniProtKB-SubCell"/>
</dbReference>
<feature type="transmembrane region" description="Helical" evidence="9">
    <location>
        <begin position="942"/>
        <end position="961"/>
    </location>
</feature>
<feature type="transmembrane region" description="Helical" evidence="9">
    <location>
        <begin position="398"/>
        <end position="421"/>
    </location>
</feature>
<evidence type="ECO:0000259" key="10">
    <source>
        <dbReference type="PROSITE" id="PS50893"/>
    </source>
</evidence>
<evidence type="ECO:0000313" key="12">
    <source>
        <dbReference type="EMBL" id="KAG7374840.1"/>
    </source>
</evidence>
<feature type="transmembrane region" description="Helical" evidence="9">
    <location>
        <begin position="1182"/>
        <end position="1202"/>
    </location>
</feature>
<dbReference type="GO" id="GO:0016887">
    <property type="term" value="F:ATP hydrolysis activity"/>
    <property type="evidence" value="ECO:0007669"/>
    <property type="project" value="InterPro"/>
</dbReference>
<dbReference type="CDD" id="cd18580">
    <property type="entry name" value="ABC_6TM_ABCC_D2"/>
    <property type="match status" value="1"/>
</dbReference>
<dbReference type="InterPro" id="IPR003593">
    <property type="entry name" value="AAA+_ATPase"/>
</dbReference>
<feature type="transmembrane region" description="Helical" evidence="9">
    <location>
        <begin position="515"/>
        <end position="540"/>
    </location>
</feature>
<feature type="compositionally biased region" description="Basic and acidic residues" evidence="8">
    <location>
        <begin position="76"/>
        <end position="90"/>
    </location>
</feature>
<dbReference type="PROSITE" id="PS00211">
    <property type="entry name" value="ABC_TRANSPORTER_1"/>
    <property type="match status" value="2"/>
</dbReference>
<dbReference type="PANTHER" id="PTHR24223:SF415">
    <property type="entry name" value="FI20190P1"/>
    <property type="match status" value="1"/>
</dbReference>
<feature type="compositionally biased region" description="Basic and acidic residues" evidence="8">
    <location>
        <begin position="614"/>
        <end position="626"/>
    </location>
</feature>
<evidence type="ECO:0000256" key="6">
    <source>
        <dbReference type="ARBA" id="ARBA00022989"/>
    </source>
</evidence>
<proteinExistence type="predicted"/>
<dbReference type="PANTHER" id="PTHR24223">
    <property type="entry name" value="ATP-BINDING CASSETTE SUB-FAMILY C"/>
    <property type="match status" value="1"/>
</dbReference>
<dbReference type="Pfam" id="PF00005">
    <property type="entry name" value="ABC_tran"/>
    <property type="match status" value="2"/>
</dbReference>
<evidence type="ECO:0000313" key="13">
    <source>
        <dbReference type="Proteomes" id="UP000693970"/>
    </source>
</evidence>
<accession>A0A9K3M6T6</accession>
<feature type="region of interest" description="Disordered" evidence="8">
    <location>
        <begin position="587"/>
        <end position="657"/>
    </location>
</feature>
<evidence type="ECO:0000259" key="11">
    <source>
        <dbReference type="PROSITE" id="PS50929"/>
    </source>
</evidence>
<comment type="subcellular location">
    <subcellularLocation>
        <location evidence="1">Membrane</location>
        <topology evidence="1">Multi-pass membrane protein</topology>
    </subcellularLocation>
</comment>
<dbReference type="Proteomes" id="UP000693970">
    <property type="component" value="Unassembled WGS sequence"/>
</dbReference>
<feature type="transmembrane region" description="Helical" evidence="9">
    <location>
        <begin position="250"/>
        <end position="272"/>
    </location>
</feature>
<feature type="compositionally biased region" description="Low complexity" evidence="8">
    <location>
        <begin position="638"/>
        <end position="649"/>
    </location>
</feature>
<dbReference type="CDD" id="cd03250">
    <property type="entry name" value="ABCC_MRP_domain1"/>
    <property type="match status" value="1"/>
</dbReference>
<dbReference type="FunFam" id="3.40.50.300:FF:000163">
    <property type="entry name" value="Multidrug resistance-associated protein member 4"/>
    <property type="match status" value="1"/>
</dbReference>
<dbReference type="CDD" id="cd03244">
    <property type="entry name" value="ABCC_MRP_domain2"/>
    <property type="match status" value="1"/>
</dbReference>
<evidence type="ECO:0000256" key="5">
    <source>
        <dbReference type="ARBA" id="ARBA00022840"/>
    </source>
</evidence>
<dbReference type="InterPro" id="IPR017871">
    <property type="entry name" value="ABC_transporter-like_CS"/>
</dbReference>
<feature type="compositionally biased region" description="Acidic residues" evidence="8">
    <location>
        <begin position="891"/>
        <end position="900"/>
    </location>
</feature>
<dbReference type="InterPro" id="IPR044726">
    <property type="entry name" value="ABCC_6TM_D2"/>
</dbReference>
<feature type="transmembrane region" description="Helical" evidence="9">
    <location>
        <begin position="292"/>
        <end position="313"/>
    </location>
</feature>
<gene>
    <name evidence="12" type="ORF">IV203_013935</name>
</gene>
<feature type="domain" description="ABC transmembrane type-1" evidence="11">
    <location>
        <begin position="952"/>
        <end position="1241"/>
    </location>
</feature>
<dbReference type="InterPro" id="IPR044746">
    <property type="entry name" value="ABCC_6TM_D1"/>
</dbReference>
<feature type="compositionally biased region" description="Basic and acidic residues" evidence="8">
    <location>
        <begin position="901"/>
        <end position="910"/>
    </location>
</feature>
<keyword evidence="7 9" id="KW-0472">Membrane</keyword>
<dbReference type="FunFam" id="1.20.1560.10:FF:000010">
    <property type="entry name" value="Multidrug resistance-associated ABC transporter"/>
    <property type="match status" value="1"/>
</dbReference>
<evidence type="ECO:0000256" key="1">
    <source>
        <dbReference type="ARBA" id="ARBA00004141"/>
    </source>
</evidence>
<dbReference type="EMBL" id="JAGRRH010000001">
    <property type="protein sequence ID" value="KAG7374840.1"/>
    <property type="molecule type" value="Genomic_DNA"/>
</dbReference>
<feature type="compositionally biased region" description="Polar residues" evidence="8">
    <location>
        <begin position="1"/>
        <end position="11"/>
    </location>
</feature>
<evidence type="ECO:0000256" key="3">
    <source>
        <dbReference type="ARBA" id="ARBA00022692"/>
    </source>
</evidence>
<dbReference type="InterPro" id="IPR003439">
    <property type="entry name" value="ABC_transporter-like_ATP-bd"/>
</dbReference>
<feature type="compositionally biased region" description="Basic and acidic residues" evidence="8">
    <location>
        <begin position="16"/>
        <end position="44"/>
    </location>
</feature>
<feature type="domain" description="ABC transmembrane type-1" evidence="11">
    <location>
        <begin position="251"/>
        <end position="541"/>
    </location>
</feature>
<evidence type="ECO:0000256" key="8">
    <source>
        <dbReference type="SAM" id="MobiDB-lite"/>
    </source>
</evidence>
<dbReference type="GO" id="GO:0005524">
    <property type="term" value="F:ATP binding"/>
    <property type="evidence" value="ECO:0007669"/>
    <property type="project" value="UniProtKB-KW"/>
</dbReference>
<dbReference type="FunFam" id="3.40.50.300:FF:002576">
    <property type="entry name" value="ABC transporter, putative"/>
    <property type="match status" value="1"/>
</dbReference>
<keyword evidence="2" id="KW-0813">Transport</keyword>
<evidence type="ECO:0000256" key="9">
    <source>
        <dbReference type="SAM" id="Phobius"/>
    </source>
</evidence>
<dbReference type="CDD" id="cd18579">
    <property type="entry name" value="ABC_6TM_ABCC_D1"/>
    <property type="match status" value="1"/>
</dbReference>
<name>A0A9K3M6T6_9STRA</name>
<feature type="region of interest" description="Disordered" evidence="8">
    <location>
        <begin position="185"/>
        <end position="233"/>
    </location>
</feature>
<feature type="transmembrane region" description="Helical" evidence="9">
    <location>
        <begin position="475"/>
        <end position="503"/>
    </location>
</feature>
<evidence type="ECO:0000256" key="2">
    <source>
        <dbReference type="ARBA" id="ARBA00022448"/>
    </source>
</evidence>